<evidence type="ECO:0000313" key="2">
    <source>
        <dbReference type="EMBL" id="KAF2405407.1"/>
    </source>
</evidence>
<feature type="chain" id="PRO_5026316183" evidence="1">
    <location>
        <begin position="24"/>
        <end position="110"/>
    </location>
</feature>
<keyword evidence="3" id="KW-1185">Reference proteome</keyword>
<gene>
    <name evidence="2" type="ORF">EJ06DRAFT_24469</name>
</gene>
<dbReference type="EMBL" id="ML996687">
    <property type="protein sequence ID" value="KAF2405407.1"/>
    <property type="molecule type" value="Genomic_DNA"/>
</dbReference>
<keyword evidence="1" id="KW-0732">Signal</keyword>
<evidence type="ECO:0000313" key="3">
    <source>
        <dbReference type="Proteomes" id="UP000799640"/>
    </source>
</evidence>
<dbReference type="AlphaFoldDB" id="A0A6G1IBJ2"/>
<dbReference type="Proteomes" id="UP000799640">
    <property type="component" value="Unassembled WGS sequence"/>
</dbReference>
<accession>A0A6G1IBJ2</accession>
<proteinExistence type="predicted"/>
<evidence type="ECO:0000256" key="1">
    <source>
        <dbReference type="SAM" id="SignalP"/>
    </source>
</evidence>
<feature type="signal peptide" evidence="1">
    <location>
        <begin position="1"/>
        <end position="23"/>
    </location>
</feature>
<reference evidence="2" key="1">
    <citation type="journal article" date="2020" name="Stud. Mycol.">
        <title>101 Dothideomycetes genomes: a test case for predicting lifestyles and emergence of pathogens.</title>
        <authorList>
            <person name="Haridas S."/>
            <person name="Albert R."/>
            <person name="Binder M."/>
            <person name="Bloem J."/>
            <person name="Labutti K."/>
            <person name="Salamov A."/>
            <person name="Andreopoulos B."/>
            <person name="Baker S."/>
            <person name="Barry K."/>
            <person name="Bills G."/>
            <person name="Bluhm B."/>
            <person name="Cannon C."/>
            <person name="Castanera R."/>
            <person name="Culley D."/>
            <person name="Daum C."/>
            <person name="Ezra D."/>
            <person name="Gonzalez J."/>
            <person name="Henrissat B."/>
            <person name="Kuo A."/>
            <person name="Liang C."/>
            <person name="Lipzen A."/>
            <person name="Lutzoni F."/>
            <person name="Magnuson J."/>
            <person name="Mondo S."/>
            <person name="Nolan M."/>
            <person name="Ohm R."/>
            <person name="Pangilinan J."/>
            <person name="Park H.-J."/>
            <person name="Ramirez L."/>
            <person name="Alfaro M."/>
            <person name="Sun H."/>
            <person name="Tritt A."/>
            <person name="Yoshinaga Y."/>
            <person name="Zwiers L.-H."/>
            <person name="Turgeon B."/>
            <person name="Goodwin S."/>
            <person name="Spatafora J."/>
            <person name="Crous P."/>
            <person name="Grigoriev I."/>
        </authorList>
    </citation>
    <scope>NUCLEOTIDE SEQUENCE</scope>
    <source>
        <strain evidence="2">CBS 262.69</strain>
    </source>
</reference>
<sequence length="110" mass="11978">MGNGLLWLACLRTLLLCCPLGAGGQARAVFLHRILVGASHCWYRMPSVSGLFLAREQPATGGSRQRHFRGRCRVALMEGEDEAAYFWAGDAREGFCEPEAGRWGASGFCG</sequence>
<name>A0A6G1IBJ2_9PEZI</name>
<organism evidence="2 3">
    <name type="scientific">Trichodelitschia bisporula</name>
    <dbReference type="NCBI Taxonomy" id="703511"/>
    <lineage>
        <taxon>Eukaryota</taxon>
        <taxon>Fungi</taxon>
        <taxon>Dikarya</taxon>
        <taxon>Ascomycota</taxon>
        <taxon>Pezizomycotina</taxon>
        <taxon>Dothideomycetes</taxon>
        <taxon>Dothideomycetes incertae sedis</taxon>
        <taxon>Phaeotrichales</taxon>
        <taxon>Phaeotrichaceae</taxon>
        <taxon>Trichodelitschia</taxon>
    </lineage>
</organism>
<protein>
    <submittedName>
        <fullName evidence="2">Uncharacterized protein</fullName>
    </submittedName>
</protein>